<sequence length="166" mass="18506">MEPRARRSLAARLTPPVGPAQGTPVEAAAMSGERDLFDAITTAEERYHDEGYHEGYTEGSCFGITEGRHYGVIHGAKIALEIGNYQGFALTWKFLLSKGTTDKDSKRMKILETLIGMIQKFPLDDPTYDKLQEDLEKIRGKFKQVCSLLNVQPDFRDKSGCSALSF</sequence>
<dbReference type="PANTHER" id="PTHR28532">
    <property type="entry name" value="GEO13458P1"/>
    <property type="match status" value="1"/>
</dbReference>
<gene>
    <name evidence="2" type="primary">LTO1</name>
</gene>
<reference evidence="2 3" key="1">
    <citation type="journal article" date="2008" name="Nature">
        <title>Genome analysis of the platypus reveals unique signatures of evolution.</title>
        <authorList>
            <person name="Warren W.C."/>
            <person name="Hillier L.W."/>
            <person name="Marshall Graves J.A."/>
            <person name="Birney E."/>
            <person name="Ponting C.P."/>
            <person name="Grutzner F."/>
            <person name="Belov K."/>
            <person name="Miller W."/>
            <person name="Clarke L."/>
            <person name="Chinwalla A.T."/>
            <person name="Yang S.P."/>
            <person name="Heger A."/>
            <person name="Locke D.P."/>
            <person name="Miethke P."/>
            <person name="Waters P.D."/>
            <person name="Veyrunes F."/>
            <person name="Fulton L."/>
            <person name="Fulton B."/>
            <person name="Graves T."/>
            <person name="Wallis J."/>
            <person name="Puente X.S."/>
            <person name="Lopez-Otin C."/>
            <person name="Ordonez G.R."/>
            <person name="Eichler E.E."/>
            <person name="Chen L."/>
            <person name="Cheng Z."/>
            <person name="Deakin J.E."/>
            <person name="Alsop A."/>
            <person name="Thompson K."/>
            <person name="Kirby P."/>
            <person name="Papenfuss A.T."/>
            <person name="Wakefield M.J."/>
            <person name="Olender T."/>
            <person name="Lancet D."/>
            <person name="Huttley G.A."/>
            <person name="Smit A.F."/>
            <person name="Pask A."/>
            <person name="Temple-Smith P."/>
            <person name="Batzer M.A."/>
            <person name="Walker J.A."/>
            <person name="Konkel M.K."/>
            <person name="Harris R.S."/>
            <person name="Whittington C.M."/>
            <person name="Wong E.S."/>
            <person name="Gemmell N.J."/>
            <person name="Buschiazzo E."/>
            <person name="Vargas Jentzsch I.M."/>
            <person name="Merkel A."/>
            <person name="Schmitz J."/>
            <person name="Zemann A."/>
            <person name="Churakov G."/>
            <person name="Kriegs J.O."/>
            <person name="Brosius J."/>
            <person name="Murchison E.P."/>
            <person name="Sachidanandam R."/>
            <person name="Smith C."/>
            <person name="Hannon G.J."/>
            <person name="Tsend-Ayush E."/>
            <person name="McMillan D."/>
            <person name="Attenborough R."/>
            <person name="Rens W."/>
            <person name="Ferguson-Smith M."/>
            <person name="Lefevre C.M."/>
            <person name="Sharp J.A."/>
            <person name="Nicholas K.R."/>
            <person name="Ray D.A."/>
            <person name="Kube M."/>
            <person name="Reinhardt R."/>
            <person name="Pringle T.H."/>
            <person name="Taylor J."/>
            <person name="Jones R.C."/>
            <person name="Nixon B."/>
            <person name="Dacheux J.L."/>
            <person name="Niwa H."/>
            <person name="Sekita Y."/>
            <person name="Huang X."/>
            <person name="Stark A."/>
            <person name="Kheradpour P."/>
            <person name="Kellis M."/>
            <person name="Flicek P."/>
            <person name="Chen Y."/>
            <person name="Webber C."/>
            <person name="Hardison R."/>
            <person name="Nelson J."/>
            <person name="Hallsworth-Pepin K."/>
            <person name="Delehaunty K."/>
            <person name="Markovic C."/>
            <person name="Minx P."/>
            <person name="Feng Y."/>
            <person name="Kremitzki C."/>
            <person name="Mitreva M."/>
            <person name="Glasscock J."/>
            <person name="Wylie T."/>
            <person name="Wohldmann P."/>
            <person name="Thiru P."/>
            <person name="Nhan M.N."/>
            <person name="Pohl C.S."/>
            <person name="Smith S.M."/>
            <person name="Hou S."/>
            <person name="Nefedov M."/>
            <person name="de Jong P.J."/>
            <person name="Renfree M.B."/>
            <person name="Mardis E.R."/>
            <person name="Wilson R.K."/>
        </authorList>
    </citation>
    <scope>NUCLEOTIDE SEQUENCE [LARGE SCALE GENOMIC DNA]</scope>
    <source>
        <strain evidence="2 3">Glennie</strain>
    </source>
</reference>
<protein>
    <submittedName>
        <fullName evidence="2">LTO1 maturation factor of ABCE1</fullName>
    </submittedName>
</protein>
<dbReference type="GO" id="GO:0051604">
    <property type="term" value="P:protein maturation"/>
    <property type="evidence" value="ECO:0007669"/>
    <property type="project" value="Ensembl"/>
</dbReference>
<dbReference type="Proteomes" id="UP000002279">
    <property type="component" value="Chromosome 3"/>
</dbReference>
<name>F6YP98_ORNAN</name>
<dbReference type="OMA" id="FKQVCSM"/>
<reference evidence="2" key="3">
    <citation type="submission" date="2025-09" db="UniProtKB">
        <authorList>
            <consortium name="Ensembl"/>
        </authorList>
    </citation>
    <scope>IDENTIFICATION</scope>
    <source>
        <strain evidence="2">Glennie</strain>
    </source>
</reference>
<dbReference type="InParanoid" id="F6YP98"/>
<dbReference type="InterPro" id="IPR052436">
    <property type="entry name" value="LTO1_adapter"/>
</dbReference>
<dbReference type="GO" id="GO:0042273">
    <property type="term" value="P:ribosomal large subunit biogenesis"/>
    <property type="evidence" value="ECO:0007669"/>
    <property type="project" value="Ensembl"/>
</dbReference>
<dbReference type="GO" id="GO:0006413">
    <property type="term" value="P:translational initiation"/>
    <property type="evidence" value="ECO:0007669"/>
    <property type="project" value="Ensembl"/>
</dbReference>
<feature type="region of interest" description="Disordered" evidence="1">
    <location>
        <begin position="1"/>
        <end position="24"/>
    </location>
</feature>
<evidence type="ECO:0000313" key="2">
    <source>
        <dbReference type="Ensembl" id="ENSOANP00000011804.3"/>
    </source>
</evidence>
<reference evidence="2" key="2">
    <citation type="submission" date="2025-08" db="UniProtKB">
        <authorList>
            <consortium name="Ensembl"/>
        </authorList>
    </citation>
    <scope>IDENTIFICATION</scope>
    <source>
        <strain evidence="2">Glennie</strain>
    </source>
</reference>
<dbReference type="Bgee" id="ENSOANG00000007415">
    <property type="expression patterns" value="Expressed in testis and 8 other cell types or tissues"/>
</dbReference>
<organism evidence="2 3">
    <name type="scientific">Ornithorhynchus anatinus</name>
    <name type="common">Duckbill platypus</name>
    <dbReference type="NCBI Taxonomy" id="9258"/>
    <lineage>
        <taxon>Eukaryota</taxon>
        <taxon>Metazoa</taxon>
        <taxon>Chordata</taxon>
        <taxon>Craniata</taxon>
        <taxon>Vertebrata</taxon>
        <taxon>Euteleostomi</taxon>
        <taxon>Mammalia</taxon>
        <taxon>Monotremata</taxon>
        <taxon>Ornithorhynchidae</taxon>
        <taxon>Ornithorhynchus</taxon>
    </lineage>
</organism>
<dbReference type="Ensembl" id="ENSOANT00000011806.3">
    <property type="protein sequence ID" value="ENSOANP00000011804.3"/>
    <property type="gene ID" value="ENSOANG00000007415.3"/>
</dbReference>
<evidence type="ECO:0000313" key="3">
    <source>
        <dbReference type="Proteomes" id="UP000002279"/>
    </source>
</evidence>
<accession>F6YP98</accession>
<dbReference type="STRING" id="9258.ENSOANP00000011804"/>
<proteinExistence type="predicted"/>
<dbReference type="PANTHER" id="PTHR28532:SF1">
    <property type="entry name" value="ORAL CANCER OVEREXPRESSED 1"/>
    <property type="match status" value="1"/>
</dbReference>
<dbReference type="GeneTree" id="ENSGT00390000009426"/>
<dbReference type="eggNOG" id="KOG4595">
    <property type="taxonomic scope" value="Eukaryota"/>
</dbReference>
<evidence type="ECO:0000256" key="1">
    <source>
        <dbReference type="SAM" id="MobiDB-lite"/>
    </source>
</evidence>
<keyword evidence="3" id="KW-1185">Reference proteome</keyword>
<dbReference type="HOGENOM" id="CLU_093191_0_1_1"/>
<dbReference type="FunCoup" id="F6YP98">
    <property type="interactions" value="839"/>
</dbReference>
<dbReference type="AlphaFoldDB" id="F6YP98"/>